<feature type="compositionally biased region" description="Basic residues" evidence="1">
    <location>
        <begin position="337"/>
        <end position="352"/>
    </location>
</feature>
<dbReference type="RefSeq" id="XP_009825527.1">
    <property type="nucleotide sequence ID" value="XM_009827225.1"/>
</dbReference>
<feature type="region of interest" description="Disordered" evidence="1">
    <location>
        <begin position="337"/>
        <end position="362"/>
    </location>
</feature>
<dbReference type="SUPFAM" id="SSF56672">
    <property type="entry name" value="DNA/RNA polymerases"/>
    <property type="match status" value="1"/>
</dbReference>
<dbReference type="STRING" id="112090.W4H2N9"/>
<dbReference type="VEuPathDB" id="FungiDB:H257_03231"/>
<dbReference type="GeneID" id="20805227"/>
<accession>W4H2N9</accession>
<gene>
    <name evidence="2" type="ORF">H257_03231</name>
</gene>
<dbReference type="EMBL" id="KI913118">
    <property type="protein sequence ID" value="ETV85509.1"/>
    <property type="molecule type" value="Genomic_DNA"/>
</dbReference>
<organism evidence="2">
    <name type="scientific">Aphanomyces astaci</name>
    <name type="common">Crayfish plague agent</name>
    <dbReference type="NCBI Taxonomy" id="112090"/>
    <lineage>
        <taxon>Eukaryota</taxon>
        <taxon>Sar</taxon>
        <taxon>Stramenopiles</taxon>
        <taxon>Oomycota</taxon>
        <taxon>Saprolegniomycetes</taxon>
        <taxon>Saprolegniales</taxon>
        <taxon>Verrucalvaceae</taxon>
        <taxon>Aphanomyces</taxon>
    </lineage>
</organism>
<dbReference type="OrthoDB" id="113021at2759"/>
<sequence>MNPDRLRPQHTSSGPPNHISRGPWRLQSRSSRTPLGRKMDVPKSNIYPNRLARKSRLLCRPLLSTAESRSAVAVPSPLSFRIIAVDTLVCEACNLDELPRTSSEILALPEMRFNAFVASLYAQEIRGVAMITIDEELDLLSTFTADDSVLLPPAKSQTTWDSLRTNPYFDLLPVFADVFPDEVPSRLPVDKGIRHEIDLLPGTKYCVTWQWPLPREFFAARKAAGHGRERISPHSSPTFSIKKPNGKWRIVHAFNNLNTATIPAQTPIPRKGVIIDGMDRSSILADRRGHSNMEPHSIRVRRPGRHPGSPWVHIPWTAAHKPRKMLRLTSRLCRRPFHRHPARSRSRPHRKPGSAWRTLGDRKPPVLGPRRAIYNMEIRRSDKSVITSRARRIRTRTVSRETISAGTCPFAAPTKAKLVLPFANSPMLCGNWPSRRFPLRSRFNNTKTNTMMYSNIVWFWCRTTRGAS</sequence>
<evidence type="ECO:0000256" key="1">
    <source>
        <dbReference type="SAM" id="MobiDB-lite"/>
    </source>
</evidence>
<proteinExistence type="predicted"/>
<dbReference type="Gene3D" id="3.10.10.10">
    <property type="entry name" value="HIV Type 1 Reverse Transcriptase, subunit A, domain 1"/>
    <property type="match status" value="1"/>
</dbReference>
<dbReference type="InterPro" id="IPR043502">
    <property type="entry name" value="DNA/RNA_pol_sf"/>
</dbReference>
<name>W4H2N9_APHAT</name>
<evidence type="ECO:0000313" key="2">
    <source>
        <dbReference type="EMBL" id="ETV85509.1"/>
    </source>
</evidence>
<reference evidence="2" key="1">
    <citation type="submission" date="2013-12" db="EMBL/GenBank/DDBJ databases">
        <title>The Genome Sequence of Aphanomyces astaci APO3.</title>
        <authorList>
            <consortium name="The Broad Institute Genomics Platform"/>
            <person name="Russ C."/>
            <person name="Tyler B."/>
            <person name="van West P."/>
            <person name="Dieguez-Uribeondo J."/>
            <person name="Young S.K."/>
            <person name="Zeng Q."/>
            <person name="Gargeya S."/>
            <person name="Fitzgerald M."/>
            <person name="Abouelleil A."/>
            <person name="Alvarado L."/>
            <person name="Chapman S.B."/>
            <person name="Gainer-Dewar J."/>
            <person name="Goldberg J."/>
            <person name="Griggs A."/>
            <person name="Gujja S."/>
            <person name="Hansen M."/>
            <person name="Howarth C."/>
            <person name="Imamovic A."/>
            <person name="Ireland A."/>
            <person name="Larimer J."/>
            <person name="McCowan C."/>
            <person name="Murphy C."/>
            <person name="Pearson M."/>
            <person name="Poon T.W."/>
            <person name="Priest M."/>
            <person name="Roberts A."/>
            <person name="Saif S."/>
            <person name="Shea T."/>
            <person name="Sykes S."/>
            <person name="Wortman J."/>
            <person name="Nusbaum C."/>
            <person name="Birren B."/>
        </authorList>
    </citation>
    <scope>NUCLEOTIDE SEQUENCE [LARGE SCALE GENOMIC DNA]</scope>
    <source>
        <strain evidence="2">APO3</strain>
    </source>
</reference>
<dbReference type="AlphaFoldDB" id="W4H2N9"/>
<protein>
    <submittedName>
        <fullName evidence="2">Uncharacterized protein</fullName>
    </submittedName>
</protein>
<feature type="region of interest" description="Disordered" evidence="1">
    <location>
        <begin position="1"/>
        <end position="40"/>
    </location>
</feature>